<evidence type="ECO:0000256" key="8">
    <source>
        <dbReference type="ARBA" id="ARBA00022777"/>
    </source>
</evidence>
<keyword evidence="6" id="KW-0812">Transmembrane</keyword>
<gene>
    <name evidence="16" type="ORF">GCM10023332_14080</name>
</gene>
<evidence type="ECO:0000313" key="17">
    <source>
        <dbReference type="Proteomes" id="UP001501323"/>
    </source>
</evidence>
<dbReference type="InterPro" id="IPR000014">
    <property type="entry name" value="PAS"/>
</dbReference>
<evidence type="ECO:0000256" key="4">
    <source>
        <dbReference type="ARBA" id="ARBA00022553"/>
    </source>
</evidence>
<dbReference type="InterPro" id="IPR004358">
    <property type="entry name" value="Sig_transdc_His_kin-like_C"/>
</dbReference>
<comment type="caution">
    <text evidence="16">The sequence shown here is derived from an EMBL/GenBank/DDBJ whole genome shotgun (WGS) entry which is preliminary data.</text>
</comment>
<feature type="domain" description="PAC" evidence="15">
    <location>
        <begin position="85"/>
        <end position="137"/>
    </location>
</feature>
<evidence type="ECO:0000256" key="7">
    <source>
        <dbReference type="ARBA" id="ARBA00022741"/>
    </source>
</evidence>
<protein>
    <recommendedName>
        <fullName evidence="3">histidine kinase</fullName>
        <ecNumber evidence="3">2.7.13.3</ecNumber>
    </recommendedName>
</protein>
<dbReference type="SUPFAM" id="SSF55874">
    <property type="entry name" value="ATPase domain of HSP90 chaperone/DNA topoisomerase II/histidine kinase"/>
    <property type="match status" value="1"/>
</dbReference>
<dbReference type="SUPFAM" id="SSF55785">
    <property type="entry name" value="PYP-like sensor domain (PAS domain)"/>
    <property type="match status" value="2"/>
</dbReference>
<dbReference type="Proteomes" id="UP001501323">
    <property type="component" value="Unassembled WGS sequence"/>
</dbReference>
<dbReference type="PANTHER" id="PTHR42878:SF7">
    <property type="entry name" value="SENSOR HISTIDINE KINASE GLRK"/>
    <property type="match status" value="1"/>
</dbReference>
<dbReference type="InterPro" id="IPR050351">
    <property type="entry name" value="BphY/WalK/GraS-like"/>
</dbReference>
<keyword evidence="12" id="KW-0472">Membrane</keyword>
<evidence type="ECO:0000256" key="11">
    <source>
        <dbReference type="ARBA" id="ARBA00023012"/>
    </source>
</evidence>
<sequence>MPPATPEPVKDSDFRLLVEAVADYGIFMLDPEGCVRTWNRGLERLKGYTADEIIGRHFSVFYPEARRAERWPQQELEFALRDGSFEDEGWRVRKDGTHFWANVVITALRGEDGRHRGFAKVTRDLTERRVQEELLRQSEERFRLMVEGVRDYAIFMLDPDGRIASWNLGAQITKGYTAEEVIGRHFSIFYPKDKRDARWPEHELECAVRDGRFEDVGWRLRKDGTRFWANVVITALFDEKGRHRGFCKVTRDLTEARRIDALEEHSRQLTQFLAVLGHELRNPLAPIVTTVEMMRMAPAAGDPADPFVGAREILARQVGQLCRLVDDLLDVGRIASGKIHIEHEPVLLQDVVDQAVEATAPHVEAGRHVLEVDLPEHPLRVDGDRARLVQVVSNLLHNATKFSPPGGRIRVWLARAGGNAELGVADNGPGIPPEDLQYIFRLFAQAGGDMSQRTHDGLGVGLSLVHRLVSDHGGQVSAFSTGKPGEGAEFIVSLPLVGED</sequence>
<evidence type="ECO:0000256" key="1">
    <source>
        <dbReference type="ARBA" id="ARBA00000085"/>
    </source>
</evidence>
<dbReference type="Gene3D" id="3.30.450.20">
    <property type="entry name" value="PAS domain"/>
    <property type="match status" value="2"/>
</dbReference>
<keyword evidence="4" id="KW-0597">Phosphoprotein</keyword>
<evidence type="ECO:0000259" key="14">
    <source>
        <dbReference type="PROSITE" id="PS50112"/>
    </source>
</evidence>
<evidence type="ECO:0000313" key="16">
    <source>
        <dbReference type="EMBL" id="GAA4863141.1"/>
    </source>
</evidence>
<dbReference type="SMART" id="SM00086">
    <property type="entry name" value="PAC"/>
    <property type="match status" value="2"/>
</dbReference>
<evidence type="ECO:0000256" key="5">
    <source>
        <dbReference type="ARBA" id="ARBA00022679"/>
    </source>
</evidence>
<dbReference type="CDD" id="cd00075">
    <property type="entry name" value="HATPase"/>
    <property type="match status" value="1"/>
</dbReference>
<dbReference type="Pfam" id="PF13426">
    <property type="entry name" value="PAS_9"/>
    <property type="match status" value="1"/>
</dbReference>
<proteinExistence type="predicted"/>
<dbReference type="InterPro" id="IPR035965">
    <property type="entry name" value="PAS-like_dom_sf"/>
</dbReference>
<comment type="catalytic activity">
    <reaction evidence="1">
        <text>ATP + protein L-histidine = ADP + protein N-phospho-L-histidine.</text>
        <dbReference type="EC" id="2.7.13.3"/>
    </reaction>
</comment>
<accession>A0ABP9DYW0</accession>
<dbReference type="EC" id="2.7.13.3" evidence="3"/>
<evidence type="ECO:0000256" key="10">
    <source>
        <dbReference type="ARBA" id="ARBA00022989"/>
    </source>
</evidence>
<dbReference type="SMART" id="SM00091">
    <property type="entry name" value="PAS"/>
    <property type="match status" value="2"/>
</dbReference>
<dbReference type="InterPro" id="IPR003594">
    <property type="entry name" value="HATPase_dom"/>
</dbReference>
<evidence type="ECO:0000256" key="2">
    <source>
        <dbReference type="ARBA" id="ARBA00004141"/>
    </source>
</evidence>
<dbReference type="PROSITE" id="PS50112">
    <property type="entry name" value="PAS"/>
    <property type="match status" value="2"/>
</dbReference>
<dbReference type="NCBIfam" id="TIGR00229">
    <property type="entry name" value="sensory_box"/>
    <property type="match status" value="2"/>
</dbReference>
<dbReference type="SMART" id="SM00387">
    <property type="entry name" value="HATPase_c"/>
    <property type="match status" value="1"/>
</dbReference>
<dbReference type="InterPro" id="IPR003661">
    <property type="entry name" value="HisK_dim/P_dom"/>
</dbReference>
<dbReference type="EMBL" id="BAABJY010000002">
    <property type="protein sequence ID" value="GAA4863141.1"/>
    <property type="molecule type" value="Genomic_DNA"/>
</dbReference>
<dbReference type="CDD" id="cd00130">
    <property type="entry name" value="PAS"/>
    <property type="match status" value="2"/>
</dbReference>
<dbReference type="PRINTS" id="PR00344">
    <property type="entry name" value="BCTRLSENSOR"/>
</dbReference>
<dbReference type="PROSITE" id="PS50109">
    <property type="entry name" value="HIS_KIN"/>
    <property type="match status" value="1"/>
</dbReference>
<dbReference type="Pfam" id="PF00989">
    <property type="entry name" value="PAS"/>
    <property type="match status" value="1"/>
</dbReference>
<keyword evidence="7" id="KW-0547">Nucleotide-binding</keyword>
<dbReference type="RefSeq" id="WP_345294813.1">
    <property type="nucleotide sequence ID" value="NZ_BAABJY010000002.1"/>
</dbReference>
<keyword evidence="11" id="KW-0902">Two-component regulatory system</keyword>
<dbReference type="InterPro" id="IPR036097">
    <property type="entry name" value="HisK_dim/P_sf"/>
</dbReference>
<keyword evidence="5" id="KW-0808">Transferase</keyword>
<feature type="domain" description="PAS" evidence="14">
    <location>
        <begin position="138"/>
        <end position="211"/>
    </location>
</feature>
<name>A0ABP9DYW0_9GAMM</name>
<evidence type="ECO:0000259" key="15">
    <source>
        <dbReference type="PROSITE" id="PS50113"/>
    </source>
</evidence>
<evidence type="ECO:0000259" key="13">
    <source>
        <dbReference type="PROSITE" id="PS50109"/>
    </source>
</evidence>
<keyword evidence="10" id="KW-1133">Transmembrane helix</keyword>
<keyword evidence="17" id="KW-1185">Reference proteome</keyword>
<keyword evidence="9" id="KW-0067">ATP-binding</keyword>
<dbReference type="SMART" id="SM00388">
    <property type="entry name" value="HisKA"/>
    <property type="match status" value="1"/>
</dbReference>
<evidence type="ECO:0000256" key="6">
    <source>
        <dbReference type="ARBA" id="ARBA00022692"/>
    </source>
</evidence>
<dbReference type="InterPro" id="IPR005467">
    <property type="entry name" value="His_kinase_dom"/>
</dbReference>
<organism evidence="16 17">
    <name type="scientific">Luteimonas vadosa</name>
    <dbReference type="NCBI Taxonomy" id="1165507"/>
    <lineage>
        <taxon>Bacteria</taxon>
        <taxon>Pseudomonadati</taxon>
        <taxon>Pseudomonadota</taxon>
        <taxon>Gammaproteobacteria</taxon>
        <taxon>Lysobacterales</taxon>
        <taxon>Lysobacteraceae</taxon>
        <taxon>Luteimonas</taxon>
    </lineage>
</organism>
<dbReference type="Gene3D" id="1.10.287.130">
    <property type="match status" value="1"/>
</dbReference>
<dbReference type="InterPro" id="IPR000700">
    <property type="entry name" value="PAS-assoc_C"/>
</dbReference>
<evidence type="ECO:0000256" key="9">
    <source>
        <dbReference type="ARBA" id="ARBA00022840"/>
    </source>
</evidence>
<dbReference type="Gene3D" id="3.30.565.10">
    <property type="entry name" value="Histidine kinase-like ATPase, C-terminal domain"/>
    <property type="match status" value="1"/>
</dbReference>
<dbReference type="InterPro" id="IPR036890">
    <property type="entry name" value="HATPase_C_sf"/>
</dbReference>
<dbReference type="PANTHER" id="PTHR42878">
    <property type="entry name" value="TWO-COMPONENT HISTIDINE KINASE"/>
    <property type="match status" value="1"/>
</dbReference>
<comment type="subcellular location">
    <subcellularLocation>
        <location evidence="2">Membrane</location>
        <topology evidence="2">Multi-pass membrane protein</topology>
    </subcellularLocation>
</comment>
<reference evidence="17" key="1">
    <citation type="journal article" date="2019" name="Int. J. Syst. Evol. Microbiol.">
        <title>The Global Catalogue of Microorganisms (GCM) 10K type strain sequencing project: providing services to taxonomists for standard genome sequencing and annotation.</title>
        <authorList>
            <consortium name="The Broad Institute Genomics Platform"/>
            <consortium name="The Broad Institute Genome Sequencing Center for Infectious Disease"/>
            <person name="Wu L."/>
            <person name="Ma J."/>
        </authorList>
    </citation>
    <scope>NUCLEOTIDE SEQUENCE [LARGE SCALE GENOMIC DNA]</scope>
    <source>
        <strain evidence="17">JCM 18392</strain>
    </source>
</reference>
<dbReference type="Pfam" id="PF00512">
    <property type="entry name" value="HisKA"/>
    <property type="match status" value="1"/>
</dbReference>
<dbReference type="CDD" id="cd00082">
    <property type="entry name" value="HisKA"/>
    <property type="match status" value="1"/>
</dbReference>
<keyword evidence="8" id="KW-0418">Kinase</keyword>
<evidence type="ECO:0000256" key="3">
    <source>
        <dbReference type="ARBA" id="ARBA00012438"/>
    </source>
</evidence>
<dbReference type="Pfam" id="PF02518">
    <property type="entry name" value="HATPase_c"/>
    <property type="match status" value="1"/>
</dbReference>
<dbReference type="PROSITE" id="PS50113">
    <property type="entry name" value="PAC"/>
    <property type="match status" value="2"/>
</dbReference>
<dbReference type="InterPro" id="IPR013767">
    <property type="entry name" value="PAS_fold"/>
</dbReference>
<feature type="domain" description="Histidine kinase" evidence="13">
    <location>
        <begin position="275"/>
        <end position="498"/>
    </location>
</feature>
<evidence type="ECO:0000256" key="12">
    <source>
        <dbReference type="ARBA" id="ARBA00023136"/>
    </source>
</evidence>
<dbReference type="InterPro" id="IPR001610">
    <property type="entry name" value="PAC"/>
</dbReference>
<feature type="domain" description="PAS" evidence="14">
    <location>
        <begin position="10"/>
        <end position="83"/>
    </location>
</feature>
<feature type="domain" description="PAC" evidence="15">
    <location>
        <begin position="209"/>
        <end position="265"/>
    </location>
</feature>
<dbReference type="SUPFAM" id="SSF47384">
    <property type="entry name" value="Homodimeric domain of signal transducing histidine kinase"/>
    <property type="match status" value="1"/>
</dbReference>